<accession>A0AAD2HVR8</accession>
<name>A0AAD2HVR8_9AGAR</name>
<protein>
    <submittedName>
        <fullName evidence="1">Uncharacterized protein</fullName>
    </submittedName>
</protein>
<dbReference type="AlphaFoldDB" id="A0AAD2HVR8"/>
<organism evidence="1 2">
    <name type="scientific">Mycena citricolor</name>
    <dbReference type="NCBI Taxonomy" id="2018698"/>
    <lineage>
        <taxon>Eukaryota</taxon>
        <taxon>Fungi</taxon>
        <taxon>Dikarya</taxon>
        <taxon>Basidiomycota</taxon>
        <taxon>Agaricomycotina</taxon>
        <taxon>Agaricomycetes</taxon>
        <taxon>Agaricomycetidae</taxon>
        <taxon>Agaricales</taxon>
        <taxon>Marasmiineae</taxon>
        <taxon>Mycenaceae</taxon>
        <taxon>Mycena</taxon>
    </lineage>
</organism>
<evidence type="ECO:0000313" key="2">
    <source>
        <dbReference type="Proteomes" id="UP001295794"/>
    </source>
</evidence>
<comment type="caution">
    <text evidence="1">The sequence shown here is derived from an EMBL/GenBank/DDBJ whole genome shotgun (WGS) entry which is preliminary data.</text>
</comment>
<proteinExistence type="predicted"/>
<dbReference type="Proteomes" id="UP001295794">
    <property type="component" value="Unassembled WGS sequence"/>
</dbReference>
<gene>
    <name evidence="1" type="ORF">MYCIT1_LOCUS35002</name>
</gene>
<evidence type="ECO:0000313" key="1">
    <source>
        <dbReference type="EMBL" id="CAK5282885.1"/>
    </source>
</evidence>
<sequence>MKWDLPGQCREKMVLDWVFPRGGAQGRAMYGLHPHGLLDPDGRRWQIHRRFLIYIGRGGSAALDGVAIVLRRVSSVPRPRVRVPPVRPVVRPEPRSEAAHRDAQRRAAVRVRAGLRQVVHAQGRAETSPDDIPVLSTGPECETEAETEAGLVSSVVPAPAPAPAPELLWLGRTELSPGGGSGGGIPGEPDLARGLRSTLRVRASSELALALVRPTAAAVRRNELPGIIVHRTTTTDARRRVSAVADTGVPVRRVRAVVRPQPRSEATQDDACGRAPVRVPRMRQDVLAEGRAEATSGGLRVIYAGCARD</sequence>
<dbReference type="EMBL" id="CAVNYO010000463">
    <property type="protein sequence ID" value="CAK5282885.1"/>
    <property type="molecule type" value="Genomic_DNA"/>
</dbReference>
<reference evidence="1" key="1">
    <citation type="submission" date="2023-11" db="EMBL/GenBank/DDBJ databases">
        <authorList>
            <person name="De Vega J J."/>
            <person name="De Vega J J."/>
        </authorList>
    </citation>
    <scope>NUCLEOTIDE SEQUENCE</scope>
</reference>
<keyword evidence="2" id="KW-1185">Reference proteome</keyword>